<proteinExistence type="predicted"/>
<sequence length="181" mass="19097">MPSGLPGEARARRLQGHAKKEELPAWPEEGEELSKQDARQKQPELPGLTAPGAQHPGSPAPREPSTPEPSTPEAREPSIPGAQHPGAQHPGSPAPREPESPAPREPSTPEPSTPGAQHPGSPAPRPSHPSVLFGTQVANGTEPLRTVAHIPQGLKFLLPPRAFQMDSHPKGPTHSHTEARG</sequence>
<accession>A0A1S3EYI4</accession>
<keyword evidence="2" id="KW-1185">Reference proteome</keyword>
<name>A0A1S3EYI4_DIPOR</name>
<evidence type="ECO:0000313" key="2">
    <source>
        <dbReference type="Proteomes" id="UP000081671"/>
    </source>
</evidence>
<feature type="region of interest" description="Disordered" evidence="1">
    <location>
        <begin position="159"/>
        <end position="181"/>
    </location>
</feature>
<organism evidence="2 3">
    <name type="scientific">Dipodomys ordii</name>
    <name type="common">Ord's kangaroo rat</name>
    <dbReference type="NCBI Taxonomy" id="10020"/>
    <lineage>
        <taxon>Eukaryota</taxon>
        <taxon>Metazoa</taxon>
        <taxon>Chordata</taxon>
        <taxon>Craniata</taxon>
        <taxon>Vertebrata</taxon>
        <taxon>Euteleostomi</taxon>
        <taxon>Mammalia</taxon>
        <taxon>Eutheria</taxon>
        <taxon>Euarchontoglires</taxon>
        <taxon>Glires</taxon>
        <taxon>Rodentia</taxon>
        <taxon>Castorimorpha</taxon>
        <taxon>Heteromyidae</taxon>
        <taxon>Dipodomyinae</taxon>
        <taxon>Dipodomys</taxon>
    </lineage>
</organism>
<reference evidence="3" key="1">
    <citation type="submission" date="2025-08" db="UniProtKB">
        <authorList>
            <consortium name="RefSeq"/>
        </authorList>
    </citation>
    <scope>IDENTIFICATION</scope>
    <source>
        <tissue evidence="3">Kidney</tissue>
    </source>
</reference>
<feature type="region of interest" description="Disordered" evidence="1">
    <location>
        <begin position="1"/>
        <end position="146"/>
    </location>
</feature>
<evidence type="ECO:0000256" key="1">
    <source>
        <dbReference type="SAM" id="MobiDB-lite"/>
    </source>
</evidence>
<feature type="compositionally biased region" description="Pro residues" evidence="1">
    <location>
        <begin position="58"/>
        <end position="70"/>
    </location>
</feature>
<dbReference type="GeneID" id="105983206"/>
<dbReference type="KEGG" id="dord:105983206"/>
<dbReference type="RefSeq" id="XP_012868502.1">
    <property type="nucleotide sequence ID" value="XM_013013048.1"/>
</dbReference>
<dbReference type="InParanoid" id="A0A1S3EYI4"/>
<protein>
    <submittedName>
        <fullName evidence="3">Proline-rich protein 2-like</fullName>
    </submittedName>
</protein>
<gene>
    <name evidence="3" type="primary">LOC105983206</name>
</gene>
<dbReference type="Proteomes" id="UP000081671">
    <property type="component" value="Unplaced"/>
</dbReference>
<feature type="compositionally biased region" description="Basic and acidic residues" evidence="1">
    <location>
        <begin position="32"/>
        <end position="42"/>
    </location>
</feature>
<feature type="compositionally biased region" description="Pro residues" evidence="1">
    <location>
        <begin position="92"/>
        <end position="112"/>
    </location>
</feature>
<dbReference type="AlphaFoldDB" id="A0A1S3EYI4"/>
<evidence type="ECO:0000313" key="3">
    <source>
        <dbReference type="RefSeq" id="XP_012868502.1"/>
    </source>
</evidence>